<sequence length="60" mass="6786">MADDKELIDLLKQQTDREMTKIDMQGMTSHSTINNIQNELHGTSDVNQVVVSYNDKKGCC</sequence>
<dbReference type="Proteomes" id="UP000267606">
    <property type="component" value="Unassembled WGS sequence"/>
</dbReference>
<dbReference type="WBParaSite" id="OFLC_0001036601-mRNA-1">
    <property type="protein sequence ID" value="OFLC_0001036601-mRNA-1"/>
    <property type="gene ID" value="OFLC_0001036601"/>
</dbReference>
<protein>
    <submittedName>
        <fullName evidence="3">DUF4258 domain-containing protein</fullName>
    </submittedName>
</protein>
<dbReference type="EMBL" id="UZAJ01013753">
    <property type="protein sequence ID" value="VDO67941.1"/>
    <property type="molecule type" value="Genomic_DNA"/>
</dbReference>
<evidence type="ECO:0000313" key="1">
    <source>
        <dbReference type="EMBL" id="VDO67941.1"/>
    </source>
</evidence>
<evidence type="ECO:0000313" key="2">
    <source>
        <dbReference type="Proteomes" id="UP000267606"/>
    </source>
</evidence>
<accession>A0A183HSA5</accession>
<dbReference type="STRING" id="387005.A0A183HSA5"/>
<keyword evidence="2" id="KW-1185">Reference proteome</keyword>
<gene>
    <name evidence="1" type="ORF">OFLC_LOCUS10367</name>
</gene>
<evidence type="ECO:0000313" key="3">
    <source>
        <dbReference type="WBParaSite" id="OFLC_0001036601-mRNA-1"/>
    </source>
</evidence>
<organism evidence="3">
    <name type="scientific">Onchocerca flexuosa</name>
    <dbReference type="NCBI Taxonomy" id="387005"/>
    <lineage>
        <taxon>Eukaryota</taxon>
        <taxon>Metazoa</taxon>
        <taxon>Ecdysozoa</taxon>
        <taxon>Nematoda</taxon>
        <taxon>Chromadorea</taxon>
        <taxon>Rhabditida</taxon>
        <taxon>Spirurina</taxon>
        <taxon>Spiruromorpha</taxon>
        <taxon>Filarioidea</taxon>
        <taxon>Onchocercidae</taxon>
        <taxon>Onchocerca</taxon>
    </lineage>
</organism>
<name>A0A183HSA5_9BILA</name>
<reference evidence="3" key="1">
    <citation type="submission" date="2016-06" db="UniProtKB">
        <authorList>
            <consortium name="WormBaseParasite"/>
        </authorList>
    </citation>
    <scope>IDENTIFICATION</scope>
</reference>
<reference evidence="1 2" key="2">
    <citation type="submission" date="2018-11" db="EMBL/GenBank/DDBJ databases">
        <authorList>
            <consortium name="Pathogen Informatics"/>
        </authorList>
    </citation>
    <scope>NUCLEOTIDE SEQUENCE [LARGE SCALE GENOMIC DNA]</scope>
</reference>
<proteinExistence type="predicted"/>
<dbReference type="AlphaFoldDB" id="A0A183HSA5"/>